<protein>
    <submittedName>
        <fullName evidence="2">Uncharacterized protein</fullName>
    </submittedName>
</protein>
<feature type="compositionally biased region" description="Basic and acidic residues" evidence="1">
    <location>
        <begin position="76"/>
        <end position="89"/>
    </location>
</feature>
<evidence type="ECO:0000313" key="2">
    <source>
        <dbReference type="EMBL" id="KAG7331412.1"/>
    </source>
</evidence>
<keyword evidence="3" id="KW-1185">Reference proteome</keyword>
<name>A0A9D3P2P3_9TELE</name>
<evidence type="ECO:0000313" key="3">
    <source>
        <dbReference type="Proteomes" id="UP000824219"/>
    </source>
</evidence>
<proteinExistence type="predicted"/>
<comment type="caution">
    <text evidence="2">The sequence shown here is derived from an EMBL/GenBank/DDBJ whole genome shotgun (WGS) entry which is preliminary data.</text>
</comment>
<gene>
    <name evidence="2" type="ORF">KOW79_005381</name>
</gene>
<accession>A0A9D3P2P3</accession>
<sequence length="89" mass="9988">MNSVSNKPRCAGHVWSMEAPPHRTYRICCLSLDVSTPSEILWILTDVNHVNSLSLQPGLQPHPVFNTKPTSSQEALQDHRVPPIHLLDQ</sequence>
<evidence type="ECO:0000256" key="1">
    <source>
        <dbReference type="SAM" id="MobiDB-lite"/>
    </source>
</evidence>
<reference evidence="2 3" key="1">
    <citation type="submission" date="2021-06" db="EMBL/GenBank/DDBJ databases">
        <title>Chromosome-level genome assembly of the red-tail catfish (Hemibagrus wyckioides).</title>
        <authorList>
            <person name="Shao F."/>
        </authorList>
    </citation>
    <scope>NUCLEOTIDE SEQUENCE [LARGE SCALE GENOMIC DNA]</scope>
    <source>
        <strain evidence="2">EC202008001</strain>
        <tissue evidence="2">Blood</tissue>
    </source>
</reference>
<organism evidence="2 3">
    <name type="scientific">Hemibagrus wyckioides</name>
    <dbReference type="NCBI Taxonomy" id="337641"/>
    <lineage>
        <taxon>Eukaryota</taxon>
        <taxon>Metazoa</taxon>
        <taxon>Chordata</taxon>
        <taxon>Craniata</taxon>
        <taxon>Vertebrata</taxon>
        <taxon>Euteleostomi</taxon>
        <taxon>Actinopterygii</taxon>
        <taxon>Neopterygii</taxon>
        <taxon>Teleostei</taxon>
        <taxon>Ostariophysi</taxon>
        <taxon>Siluriformes</taxon>
        <taxon>Bagridae</taxon>
        <taxon>Hemibagrus</taxon>
    </lineage>
</organism>
<dbReference type="Proteomes" id="UP000824219">
    <property type="component" value="Linkage Group LG06"/>
</dbReference>
<feature type="region of interest" description="Disordered" evidence="1">
    <location>
        <begin position="61"/>
        <end position="89"/>
    </location>
</feature>
<dbReference type="AlphaFoldDB" id="A0A9D3P2P3"/>
<dbReference type="EMBL" id="JAHKSW010000006">
    <property type="protein sequence ID" value="KAG7331412.1"/>
    <property type="molecule type" value="Genomic_DNA"/>
</dbReference>